<evidence type="ECO:0000313" key="3">
    <source>
        <dbReference type="Proteomes" id="UP000295718"/>
    </source>
</evidence>
<dbReference type="InterPro" id="IPR008160">
    <property type="entry name" value="Collagen"/>
</dbReference>
<dbReference type="EMBL" id="SLUO01000003">
    <property type="protein sequence ID" value="TCL59893.1"/>
    <property type="molecule type" value="Genomic_DNA"/>
</dbReference>
<accession>A0A4R1R399</accession>
<protein>
    <submittedName>
        <fullName evidence="2">Collagen triple helix repeat protein</fullName>
    </submittedName>
</protein>
<dbReference type="STRING" id="1469948.GCA_000732725_00977"/>
<name>A0A4R1R399_9FIRM</name>
<keyword evidence="2" id="KW-0176">Collagen</keyword>
<proteinExistence type="predicted"/>
<dbReference type="Pfam" id="PF01391">
    <property type="entry name" value="Collagen"/>
    <property type="match status" value="1"/>
</dbReference>
<dbReference type="InterPro" id="IPR050149">
    <property type="entry name" value="Collagen_superfamily"/>
</dbReference>
<dbReference type="AlphaFoldDB" id="A0A4R1R399"/>
<gene>
    <name evidence="2" type="ORF">EDD76_10382</name>
</gene>
<sequence length="223" mass="23100">METFSSVYAPFIGANGNWYVNNEDTGVKAQGPKGPQGSVGVSGAQGLIGPTGETGDRGPQGIQGPVGATGAQGPKGDKGDKGDTGAQGSKGETPELVANLQETVKGKALDATMGKALDSKISDIDSKLVYSITEYDPTYITISQNTIVKNGLKEHMFQCVIDTPILVPDGTKLFSVDASLSGFLQITQPHTGKVFPVRVTAGIAKAWGRIEAGNYCLLTGVLV</sequence>
<comment type="caution">
    <text evidence="2">The sequence shown here is derived from an EMBL/GenBank/DDBJ whole genome shotgun (WGS) entry which is preliminary data.</text>
</comment>
<evidence type="ECO:0000313" key="2">
    <source>
        <dbReference type="EMBL" id="TCL59893.1"/>
    </source>
</evidence>
<dbReference type="Proteomes" id="UP000295718">
    <property type="component" value="Unassembled WGS sequence"/>
</dbReference>
<dbReference type="PANTHER" id="PTHR24023:SF1082">
    <property type="entry name" value="COLLAGEN TRIPLE HELIX REPEAT"/>
    <property type="match status" value="1"/>
</dbReference>
<keyword evidence="3" id="KW-1185">Reference proteome</keyword>
<dbReference type="PANTHER" id="PTHR24023">
    <property type="entry name" value="COLLAGEN ALPHA"/>
    <property type="match status" value="1"/>
</dbReference>
<evidence type="ECO:0000256" key="1">
    <source>
        <dbReference type="SAM" id="MobiDB-lite"/>
    </source>
</evidence>
<reference evidence="2 3" key="1">
    <citation type="submission" date="2019-03" db="EMBL/GenBank/DDBJ databases">
        <title>Genomic Encyclopedia of Type Strains, Phase IV (KMG-IV): sequencing the most valuable type-strain genomes for metagenomic binning, comparative biology and taxonomic classification.</title>
        <authorList>
            <person name="Goeker M."/>
        </authorList>
    </citation>
    <scope>NUCLEOTIDE SEQUENCE [LARGE SCALE GENOMIC DNA]</scope>
    <source>
        <strain evidence="2 3">DSM 100556</strain>
    </source>
</reference>
<dbReference type="GO" id="GO:0005615">
    <property type="term" value="C:extracellular space"/>
    <property type="evidence" value="ECO:0007669"/>
    <property type="project" value="TreeGrafter"/>
</dbReference>
<dbReference type="RefSeq" id="WP_031389723.1">
    <property type="nucleotide sequence ID" value="NZ_JPNB01000001.1"/>
</dbReference>
<dbReference type="GO" id="GO:0031012">
    <property type="term" value="C:extracellular matrix"/>
    <property type="evidence" value="ECO:0007669"/>
    <property type="project" value="TreeGrafter"/>
</dbReference>
<organism evidence="2 3">
    <name type="scientific">Kineothrix alysoides</name>
    <dbReference type="NCBI Taxonomy" id="1469948"/>
    <lineage>
        <taxon>Bacteria</taxon>
        <taxon>Bacillati</taxon>
        <taxon>Bacillota</taxon>
        <taxon>Clostridia</taxon>
        <taxon>Lachnospirales</taxon>
        <taxon>Lachnospiraceae</taxon>
        <taxon>Kineothrix</taxon>
    </lineage>
</organism>
<feature type="region of interest" description="Disordered" evidence="1">
    <location>
        <begin position="25"/>
        <end position="94"/>
    </location>
</feature>